<gene>
    <name evidence="1" type="ORF">BHAMNSH16_06815</name>
</gene>
<accession>A0AAC9TV39</accession>
<reference evidence="1 2" key="1">
    <citation type="submission" date="2017-02" db="EMBL/GenBank/DDBJ databases">
        <title>Complete genome sequence of Brachyspira hampsonii genomovar I strain NSH-16 (ATCC BAA-2463).</title>
        <authorList>
            <person name="Mirajkar N.S."/>
            <person name="Gebhart C.J."/>
        </authorList>
    </citation>
    <scope>NUCLEOTIDE SEQUENCE [LARGE SCALE GENOMIC DNA]</scope>
    <source>
        <strain evidence="1 2">NSH-16</strain>
    </source>
</reference>
<dbReference type="KEGG" id="bhp:BHAMNSH16_06815"/>
<dbReference type="EMBL" id="CP019914">
    <property type="protein sequence ID" value="ASJ21369.1"/>
    <property type="molecule type" value="Genomic_DNA"/>
</dbReference>
<name>A0AAC9TV39_9SPIR</name>
<protein>
    <submittedName>
        <fullName evidence="1">Uncharacterized protein</fullName>
    </submittedName>
</protein>
<organism evidence="1 2">
    <name type="scientific">Brachyspira hampsonii</name>
    <dbReference type="NCBI Taxonomy" id="1287055"/>
    <lineage>
        <taxon>Bacteria</taxon>
        <taxon>Pseudomonadati</taxon>
        <taxon>Spirochaetota</taxon>
        <taxon>Spirochaetia</taxon>
        <taxon>Brachyspirales</taxon>
        <taxon>Brachyspiraceae</taxon>
        <taxon>Brachyspira</taxon>
    </lineage>
</organism>
<evidence type="ECO:0000313" key="1">
    <source>
        <dbReference type="EMBL" id="ASJ21369.1"/>
    </source>
</evidence>
<proteinExistence type="predicted"/>
<dbReference type="AlphaFoldDB" id="A0AAC9TV39"/>
<keyword evidence="2" id="KW-1185">Reference proteome</keyword>
<evidence type="ECO:0000313" key="2">
    <source>
        <dbReference type="Proteomes" id="UP000264880"/>
    </source>
</evidence>
<dbReference type="Proteomes" id="UP000264880">
    <property type="component" value="Chromosome"/>
</dbReference>
<sequence>MEPSLFIIIFAPLIPESAGSVILIIHVPAYFPISVAVSEPVLLLLLQLTNKTLAKNKINKV</sequence>